<sequence>MSPESTSALSVSSGSHGDAVVVRAVGDLDYDYAPVFRRQLAELWTAPPTPAPRLVVDLSGLTFCDSTGLAELLWVLQRSGETGTRLVLAGANRTLRHMLATTGLLAFFELADSVEDALERP</sequence>
<dbReference type="Gene3D" id="3.30.750.24">
    <property type="entry name" value="STAS domain"/>
    <property type="match status" value="1"/>
</dbReference>
<dbReference type="PROSITE" id="PS50801">
    <property type="entry name" value="STAS"/>
    <property type="match status" value="1"/>
</dbReference>
<accession>A0ABW3DS81</accession>
<protein>
    <recommendedName>
        <fullName evidence="2">Anti-sigma factor antagonist</fullName>
    </recommendedName>
</protein>
<gene>
    <name evidence="4" type="ORF">ACFQ08_13940</name>
</gene>
<evidence type="ECO:0000313" key="4">
    <source>
        <dbReference type="EMBL" id="MFD0885651.1"/>
    </source>
</evidence>
<organism evidence="4 5">
    <name type="scientific">Streptosporangium algeriense</name>
    <dbReference type="NCBI Taxonomy" id="1682748"/>
    <lineage>
        <taxon>Bacteria</taxon>
        <taxon>Bacillati</taxon>
        <taxon>Actinomycetota</taxon>
        <taxon>Actinomycetes</taxon>
        <taxon>Streptosporangiales</taxon>
        <taxon>Streptosporangiaceae</taxon>
        <taxon>Streptosporangium</taxon>
    </lineage>
</organism>
<dbReference type="PANTHER" id="PTHR33495">
    <property type="entry name" value="ANTI-SIGMA FACTOR ANTAGONIST TM_1081-RELATED-RELATED"/>
    <property type="match status" value="1"/>
</dbReference>
<comment type="caution">
    <text evidence="4">The sequence shown here is derived from an EMBL/GenBank/DDBJ whole genome shotgun (WGS) entry which is preliminary data.</text>
</comment>
<feature type="domain" description="STAS" evidence="3">
    <location>
        <begin position="9"/>
        <end position="121"/>
    </location>
</feature>
<dbReference type="InterPro" id="IPR036513">
    <property type="entry name" value="STAS_dom_sf"/>
</dbReference>
<dbReference type="InterPro" id="IPR002645">
    <property type="entry name" value="STAS_dom"/>
</dbReference>
<evidence type="ECO:0000256" key="2">
    <source>
        <dbReference type="RuleBase" id="RU003749"/>
    </source>
</evidence>
<dbReference type="CDD" id="cd07043">
    <property type="entry name" value="STAS_anti-anti-sigma_factors"/>
    <property type="match status" value="1"/>
</dbReference>
<comment type="similarity">
    <text evidence="1 2">Belongs to the anti-sigma-factor antagonist family.</text>
</comment>
<keyword evidence="5" id="KW-1185">Reference proteome</keyword>
<dbReference type="InterPro" id="IPR003658">
    <property type="entry name" value="Anti-sigma_ant"/>
</dbReference>
<evidence type="ECO:0000256" key="1">
    <source>
        <dbReference type="ARBA" id="ARBA00009013"/>
    </source>
</evidence>
<dbReference type="Pfam" id="PF01740">
    <property type="entry name" value="STAS"/>
    <property type="match status" value="1"/>
</dbReference>
<name>A0ABW3DS81_9ACTN</name>
<evidence type="ECO:0000259" key="3">
    <source>
        <dbReference type="PROSITE" id="PS50801"/>
    </source>
</evidence>
<dbReference type="Proteomes" id="UP001597024">
    <property type="component" value="Unassembled WGS sequence"/>
</dbReference>
<proteinExistence type="inferred from homology"/>
<evidence type="ECO:0000313" key="5">
    <source>
        <dbReference type="Proteomes" id="UP001597024"/>
    </source>
</evidence>
<reference evidence="5" key="1">
    <citation type="journal article" date="2019" name="Int. J. Syst. Evol. Microbiol.">
        <title>The Global Catalogue of Microorganisms (GCM) 10K type strain sequencing project: providing services to taxonomists for standard genome sequencing and annotation.</title>
        <authorList>
            <consortium name="The Broad Institute Genomics Platform"/>
            <consortium name="The Broad Institute Genome Sequencing Center for Infectious Disease"/>
            <person name="Wu L."/>
            <person name="Ma J."/>
        </authorList>
    </citation>
    <scope>NUCLEOTIDE SEQUENCE [LARGE SCALE GENOMIC DNA]</scope>
    <source>
        <strain evidence="5">CCUG 62974</strain>
    </source>
</reference>
<dbReference type="NCBIfam" id="TIGR00377">
    <property type="entry name" value="ant_ant_sig"/>
    <property type="match status" value="1"/>
</dbReference>
<dbReference type="PANTHER" id="PTHR33495:SF2">
    <property type="entry name" value="ANTI-SIGMA FACTOR ANTAGONIST TM_1081-RELATED"/>
    <property type="match status" value="1"/>
</dbReference>
<dbReference type="SUPFAM" id="SSF52091">
    <property type="entry name" value="SpoIIaa-like"/>
    <property type="match status" value="1"/>
</dbReference>
<dbReference type="EMBL" id="JBHTHX010000405">
    <property type="protein sequence ID" value="MFD0885651.1"/>
    <property type="molecule type" value="Genomic_DNA"/>
</dbReference>